<reference evidence="10 11" key="1">
    <citation type="submission" date="2025-05" db="UniProtKB">
        <authorList>
            <consortium name="RefSeq"/>
        </authorList>
    </citation>
    <scope>IDENTIFICATION</scope>
    <source>
        <tissue evidence="10 11">Blood</tissue>
    </source>
</reference>
<dbReference type="RefSeq" id="XP_070637297.1">
    <property type="nucleotide sequence ID" value="XM_070781196.1"/>
</dbReference>
<evidence type="ECO:0000256" key="6">
    <source>
        <dbReference type="SAM" id="Phobius"/>
    </source>
</evidence>
<feature type="disulfide bond" evidence="5">
    <location>
        <begin position="801"/>
        <end position="865"/>
    </location>
</feature>
<feature type="disulfide bond" evidence="5">
    <location>
        <begin position="53"/>
        <end position="117"/>
    </location>
</feature>
<keyword evidence="6" id="KW-0472">Membrane</keyword>
<keyword evidence="1 7" id="KW-0732">Signal</keyword>
<feature type="domain" description="SRCR" evidence="8">
    <location>
        <begin position="648"/>
        <end position="748"/>
    </location>
</feature>
<keyword evidence="9" id="KW-1185">Reference proteome</keyword>
<dbReference type="SMART" id="SM00202">
    <property type="entry name" value="SR"/>
    <property type="match status" value="8"/>
</dbReference>
<evidence type="ECO:0000313" key="11">
    <source>
        <dbReference type="RefSeq" id="XP_070637298.1"/>
    </source>
</evidence>
<dbReference type="SUPFAM" id="SSF56487">
    <property type="entry name" value="SRCR-like"/>
    <property type="match status" value="8"/>
</dbReference>
<evidence type="ECO:0000313" key="10">
    <source>
        <dbReference type="RefSeq" id="XP_070637297.1"/>
    </source>
</evidence>
<feature type="domain" description="SRCR" evidence="8">
    <location>
        <begin position="776"/>
        <end position="876"/>
    </location>
</feature>
<feature type="disulfide bond" evidence="5">
    <location>
        <begin position="845"/>
        <end position="855"/>
    </location>
</feature>
<feature type="disulfide bond" evidence="5">
    <location>
        <begin position="581"/>
        <end position="642"/>
    </location>
</feature>
<evidence type="ECO:0000256" key="7">
    <source>
        <dbReference type="SAM" id="SignalP"/>
    </source>
</evidence>
<sequence>MRVALWALGLGVLLLRARAAPTGGPNSLRLAYRPSPCDGVVLVQHEGTWGHVCNREWTLKEASVVCRQLGCGGAVGAPKYVPLPGETVQPWLHNVSCRGDEASLWGCSLGAWTKSECPYEWVVVALCSNGTFREVRLVKGRSPCAGLPEIRNVNGVDRLCGLHREEATVFCRELGCGPALQAPRQDGSVARKYMTCGGDELTIRNCRLNNKFRSGCDFQRDAQVVCSEHTEARLVGGEHSCAGRLEVRRGLTWGTVCDADLDLATAHVVCRELQCGAAVSTPQGAHFGQGPGLVWAEAFRCAGNESLLFHCPREPGHRCGHGQDAGLRCSEFRLVNGSSACEGRVELQVQGAWAPLCAAHWDLADATVLCHQLDCGNAVATPPGGHFGGGASAPWPDEVHCVGTEPYLWSCAVSTLGAPACGPGDAAAAVCSGLPDALRLRDGQSRCDGRVEVSLDGVWGRVLDEAWDLRGAAVVCRQLGCGAAERAYEAAAPARGAVPLGLSRVRCAGTEPRLTRCNVSAAALVSAGASRDAGVVCSGSLQVRLAAGPGRCAGRVELLHAGEWGTVCDDGWDLRDAQVVCRQLGCGHALGAPGAAHFGAGAGRIWMDELACEGHEAALWRCPSRGWGRHDCGHKEDAGALCSESVALRLRGGAGPCAGWLDVFHNGTWGAVCSNALKDASLSIICQQLGCGERGWLENRPGHTSLGTSWVDNIQCRRLRSSTLWQCPSAPWHPHSCTRGEEVWITCAGSSGTATQDSGEALNCSSMGSCPEEGELRVRGGEDRCSGRVELWHAGSWGTVCDDSWDLADAEVVCRQLGCGRAVDAVAGAAFGPGSGPVWLDEVGCRGSEASLWGCPAQPWGRGDCGHKEDAGVRCAGDTGAVTPRSASGSPLVPAPALEAGTLPMALGLALGTLLLVTSLVLGARWFRGRDACRGSGMSGSLPSEGVYEDIGVATAGEKDEAAGAAAAAVLEEEYDDVAEPEPEEGDAEEGALLSPTGAQLCVVASTVLLLLYWCYAQGSGPPSPYI</sequence>
<dbReference type="PANTHER" id="PTHR47653:SF1">
    <property type="entry name" value="DELETED IN MALIGNANT BRAIN TUMORS 1 PROTEIN"/>
    <property type="match status" value="1"/>
</dbReference>
<feature type="disulfide bond" evidence="5">
    <location>
        <begin position="97"/>
        <end position="107"/>
    </location>
</feature>
<evidence type="ECO:0000259" key="8">
    <source>
        <dbReference type="PROSITE" id="PS50287"/>
    </source>
</evidence>
<dbReference type="Proteomes" id="UP001652663">
    <property type="component" value="Chromosome 26"/>
</dbReference>
<feature type="domain" description="SRCR" evidence="8">
    <location>
        <begin position="232"/>
        <end position="330"/>
    </location>
</feature>
<evidence type="ECO:0000256" key="5">
    <source>
        <dbReference type="PROSITE-ProRule" id="PRU00196"/>
    </source>
</evidence>
<dbReference type="InterPro" id="IPR001190">
    <property type="entry name" value="SRCR"/>
</dbReference>
<name>A0ABM4RP31_BOSIN</name>
<evidence type="ECO:0000256" key="4">
    <source>
        <dbReference type="ARBA" id="ARBA00023180"/>
    </source>
</evidence>
<feature type="transmembrane region" description="Helical" evidence="6">
    <location>
        <begin position="903"/>
        <end position="924"/>
    </location>
</feature>
<feature type="disulfide bond" evidence="5">
    <location>
        <begin position="686"/>
        <end position="747"/>
    </location>
</feature>
<proteinExistence type="predicted"/>
<feature type="signal peptide" evidence="7">
    <location>
        <begin position="1"/>
        <end position="19"/>
    </location>
</feature>
<dbReference type="PROSITE" id="PS00420">
    <property type="entry name" value="SRCR_1"/>
    <property type="match status" value="2"/>
</dbReference>
<dbReference type="RefSeq" id="XP_070637298.1">
    <property type="nucleotide sequence ID" value="XM_070781197.1"/>
</dbReference>
<feature type="disulfide bond" evidence="5">
    <location>
        <begin position="301"/>
        <end position="311"/>
    </location>
</feature>
<comment type="caution">
    <text evidence="5">Lacks conserved residue(s) required for the propagation of feature annotation.</text>
</comment>
<keyword evidence="6" id="KW-0812">Transmembrane</keyword>
<keyword evidence="3 5" id="KW-1015">Disulfide bond</keyword>
<accession>A0ABM4RP31</accession>
<dbReference type="PROSITE" id="PS50287">
    <property type="entry name" value="SRCR_2"/>
    <property type="match status" value="8"/>
</dbReference>
<gene>
    <name evidence="10 11" type="primary">LOC109578960</name>
</gene>
<evidence type="ECO:0000256" key="3">
    <source>
        <dbReference type="ARBA" id="ARBA00023157"/>
    </source>
</evidence>
<dbReference type="InterPro" id="IPR053243">
    <property type="entry name" value="SJ_maturation_regulator"/>
</dbReference>
<feature type="domain" description="SRCR" evidence="8">
    <location>
        <begin position="332"/>
        <end position="432"/>
    </location>
</feature>
<feature type="domain" description="SRCR" evidence="8">
    <location>
        <begin position="135"/>
        <end position="227"/>
    </location>
</feature>
<feature type="disulfide bond" evidence="5">
    <location>
        <begin position="507"/>
        <end position="517"/>
    </location>
</feature>
<feature type="disulfide bond" evidence="5">
    <location>
        <begin position="196"/>
        <end position="206"/>
    </location>
</feature>
<dbReference type="Gene3D" id="3.10.250.10">
    <property type="entry name" value="SRCR-like domain"/>
    <property type="match status" value="8"/>
</dbReference>
<dbReference type="InterPro" id="IPR036772">
    <property type="entry name" value="SRCR-like_dom_sf"/>
</dbReference>
<feature type="domain" description="SRCR" evidence="8">
    <location>
        <begin position="438"/>
        <end position="538"/>
    </location>
</feature>
<organism evidence="9 11">
    <name type="scientific">Bos indicus</name>
    <name type="common">Zebu</name>
    <dbReference type="NCBI Taxonomy" id="9915"/>
    <lineage>
        <taxon>Eukaryota</taxon>
        <taxon>Metazoa</taxon>
        <taxon>Chordata</taxon>
        <taxon>Craniata</taxon>
        <taxon>Vertebrata</taxon>
        <taxon>Euteleostomi</taxon>
        <taxon>Mammalia</taxon>
        <taxon>Eutheria</taxon>
        <taxon>Laurasiatheria</taxon>
        <taxon>Artiodactyla</taxon>
        <taxon>Ruminantia</taxon>
        <taxon>Pecora</taxon>
        <taxon>Bovidae</taxon>
        <taxon>Bovinae</taxon>
        <taxon>Bos</taxon>
    </lineage>
</organism>
<dbReference type="PRINTS" id="PR00258">
    <property type="entry name" value="SPERACTRCPTR"/>
</dbReference>
<protein>
    <submittedName>
        <fullName evidence="10 11">Scavenger receptor cysteine-rich domain-containing protein SCART1-like isoform X1</fullName>
    </submittedName>
</protein>
<feature type="disulfide bond" evidence="5">
    <location>
        <begin position="370"/>
        <end position="431"/>
    </location>
</feature>
<evidence type="ECO:0000256" key="1">
    <source>
        <dbReference type="ARBA" id="ARBA00022729"/>
    </source>
</evidence>
<feature type="disulfide bond" evidence="5">
    <location>
        <begin position="476"/>
        <end position="537"/>
    </location>
</feature>
<dbReference type="GeneID" id="109578960"/>
<feature type="chain" id="PRO_5045027290" evidence="7">
    <location>
        <begin position="20"/>
        <end position="1027"/>
    </location>
</feature>
<keyword evidence="6" id="KW-1133">Transmembrane helix</keyword>
<feature type="domain" description="SRCR" evidence="8">
    <location>
        <begin position="543"/>
        <end position="643"/>
    </location>
</feature>
<feature type="domain" description="SRCR" evidence="8">
    <location>
        <begin position="28"/>
        <end position="128"/>
    </location>
</feature>
<evidence type="ECO:0000313" key="9">
    <source>
        <dbReference type="Proteomes" id="UP001652663"/>
    </source>
</evidence>
<feature type="disulfide bond" evidence="5">
    <location>
        <begin position="66"/>
        <end position="127"/>
    </location>
</feature>
<dbReference type="Pfam" id="PF00530">
    <property type="entry name" value="SRCR"/>
    <property type="match status" value="8"/>
</dbReference>
<feature type="disulfide bond" evidence="5">
    <location>
        <begin position="673"/>
        <end position="737"/>
    </location>
</feature>
<feature type="disulfide bond" evidence="5">
    <location>
        <begin position="357"/>
        <end position="421"/>
    </location>
</feature>
<keyword evidence="2" id="KW-0677">Repeat</keyword>
<feature type="disulfide bond" evidence="5">
    <location>
        <begin position="401"/>
        <end position="411"/>
    </location>
</feature>
<feature type="disulfide bond" evidence="5">
    <location>
        <begin position="568"/>
        <end position="632"/>
    </location>
</feature>
<keyword evidence="4" id="KW-0325">Glycoprotein</keyword>
<feature type="disulfide bond" evidence="5">
    <location>
        <begin position="814"/>
        <end position="875"/>
    </location>
</feature>
<feature type="disulfide bond" evidence="5">
    <location>
        <begin position="612"/>
        <end position="622"/>
    </location>
</feature>
<dbReference type="PANTHER" id="PTHR47653">
    <property type="entry name" value="PROTEIN BARK BEETLE"/>
    <property type="match status" value="1"/>
</dbReference>
<evidence type="ECO:0000256" key="2">
    <source>
        <dbReference type="ARBA" id="ARBA00022737"/>
    </source>
</evidence>